<protein>
    <submittedName>
        <fullName evidence="4">Uncharacterized protein</fullName>
    </submittedName>
</protein>
<evidence type="ECO:0000256" key="1">
    <source>
        <dbReference type="ARBA" id="ARBA00022737"/>
    </source>
</evidence>
<keyword evidence="1" id="KW-0677">Repeat</keyword>
<evidence type="ECO:0000313" key="4">
    <source>
        <dbReference type="EMBL" id="CAD8702471.1"/>
    </source>
</evidence>
<dbReference type="EMBL" id="HBFC01008955">
    <property type="protein sequence ID" value="CAD8702471.1"/>
    <property type="molecule type" value="Transcribed_RNA"/>
</dbReference>
<sequence length="670" mass="72687">MPVVWGKGNGDTTARSDQELTLRFANADKFVAADTSADEYEADGLTELELCAQYCRACTVSVQRLFHVRSLGEVCRQAMRAGNETFPLDLIEDLAQDDDSEVRQIVAEQLGTLAMALKETRDQQEEDVATGLLYVAFLLVEDDVDGVVTAAESAVVMVATLMDTAESQELLLTQVANLSTGEEEEIRVSGAKIVGELASVLGPRVAAAHLARLLGVLTRDDALHVREVTVRSIAQVAKAMDDDAAEEVMLPLFYSLVRDPSWSVRKVCADNLVVLSTCVSREAFVGLAMEIFESLANDVSFQVRTASLEKLGPIIAELGNANTSESLVDHFVSMAESMGGPVDLKLACAFNIPGVAYTIGRDRWHEIKGAYDMLARSVNWRVRRSLSCSLHEMAHILGEETTEIDLLPIFEEMLRDTAEVSIGVVSNLGKFMGELSPDARLLHLHILPDIVALDGDDTIGNWRLRAAMSEQLGTLSGILPDPANEEMLLPLLLRLLKDPASAVRAKSLEAAGVVLQNATKGSFAPSSPRSSSSPSSFSWRHGQVGGIVTELKLMATNPAWVDRQAYAQLCGAFVGTVDAGVVTDELLPLLLMMVDDPVPNVRRELALSLALFQAHPAYGRLPDLKKALGVLRKDLDVDVCEAVKSRDAVSEEFEHYLGEITTGLRSTTLE</sequence>
<dbReference type="AlphaFoldDB" id="A0A7S0X4W7"/>
<dbReference type="InterPro" id="IPR016024">
    <property type="entry name" value="ARM-type_fold"/>
</dbReference>
<feature type="repeat" description="HEAT" evidence="2">
    <location>
        <begin position="488"/>
        <end position="526"/>
    </location>
</feature>
<dbReference type="InterPro" id="IPR051023">
    <property type="entry name" value="PP2A_Regulatory_Subunit_A"/>
</dbReference>
<organism evidence="4">
    <name type="scientific">Mantoniella antarctica</name>
    <dbReference type="NCBI Taxonomy" id="81844"/>
    <lineage>
        <taxon>Eukaryota</taxon>
        <taxon>Viridiplantae</taxon>
        <taxon>Chlorophyta</taxon>
        <taxon>Mamiellophyceae</taxon>
        <taxon>Mamiellales</taxon>
        <taxon>Mamiellaceae</taxon>
        <taxon>Mantoniella</taxon>
    </lineage>
</organism>
<evidence type="ECO:0000256" key="3">
    <source>
        <dbReference type="SAM" id="MobiDB-lite"/>
    </source>
</evidence>
<dbReference type="PROSITE" id="PS50077">
    <property type="entry name" value="HEAT_REPEAT"/>
    <property type="match status" value="3"/>
</dbReference>
<feature type="repeat" description="HEAT" evidence="2">
    <location>
        <begin position="249"/>
        <end position="287"/>
    </location>
</feature>
<name>A0A7S0X4W7_9CHLO</name>
<dbReference type="GO" id="GO:0019888">
    <property type="term" value="F:protein phosphatase regulator activity"/>
    <property type="evidence" value="ECO:0007669"/>
    <property type="project" value="TreeGrafter"/>
</dbReference>
<feature type="repeat" description="HEAT" evidence="2">
    <location>
        <begin position="87"/>
        <end position="125"/>
    </location>
</feature>
<dbReference type="InterPro" id="IPR000357">
    <property type="entry name" value="HEAT"/>
</dbReference>
<feature type="region of interest" description="Disordered" evidence="3">
    <location>
        <begin position="520"/>
        <end position="539"/>
    </location>
</feature>
<proteinExistence type="predicted"/>
<dbReference type="InterPro" id="IPR021133">
    <property type="entry name" value="HEAT_type_2"/>
</dbReference>
<accession>A0A7S0X4W7</accession>
<evidence type="ECO:0000256" key="2">
    <source>
        <dbReference type="PROSITE-ProRule" id="PRU00103"/>
    </source>
</evidence>
<dbReference type="GO" id="GO:0005737">
    <property type="term" value="C:cytoplasm"/>
    <property type="evidence" value="ECO:0007669"/>
    <property type="project" value="TreeGrafter"/>
</dbReference>
<gene>
    <name evidence="4" type="ORF">MANT1106_LOCUS5153</name>
</gene>
<dbReference type="PANTHER" id="PTHR10648:SF1">
    <property type="entry name" value="SERINE_THREONINE-PROTEIN PHOSPHATASE 4 REGULATORY SUBUNIT 1"/>
    <property type="match status" value="1"/>
</dbReference>
<dbReference type="Gene3D" id="1.25.10.10">
    <property type="entry name" value="Leucine-rich Repeat Variant"/>
    <property type="match status" value="1"/>
</dbReference>
<dbReference type="SUPFAM" id="SSF48371">
    <property type="entry name" value="ARM repeat"/>
    <property type="match status" value="1"/>
</dbReference>
<dbReference type="InterPro" id="IPR011989">
    <property type="entry name" value="ARM-like"/>
</dbReference>
<feature type="compositionally biased region" description="Low complexity" evidence="3">
    <location>
        <begin position="522"/>
        <end position="538"/>
    </location>
</feature>
<dbReference type="Pfam" id="PF02985">
    <property type="entry name" value="HEAT"/>
    <property type="match status" value="1"/>
</dbReference>
<dbReference type="PANTHER" id="PTHR10648">
    <property type="entry name" value="SERINE/THREONINE-PROTEIN PHOSPHATASE PP2A 65 KDA REGULATORY SUBUNIT"/>
    <property type="match status" value="1"/>
</dbReference>
<reference evidence="4" key="1">
    <citation type="submission" date="2021-01" db="EMBL/GenBank/DDBJ databases">
        <authorList>
            <person name="Corre E."/>
            <person name="Pelletier E."/>
            <person name="Niang G."/>
            <person name="Scheremetjew M."/>
            <person name="Finn R."/>
            <person name="Kale V."/>
            <person name="Holt S."/>
            <person name="Cochrane G."/>
            <person name="Meng A."/>
            <person name="Brown T."/>
            <person name="Cohen L."/>
        </authorList>
    </citation>
    <scope>NUCLEOTIDE SEQUENCE</scope>
    <source>
        <strain evidence="4">SL-175</strain>
    </source>
</reference>